<sequence length="135" mass="13634">MDRGVAGATDQGADGGRFTVSVDPAPDATVLRLAGELDHDTADVLSGALETVLDGGTPRVLVDCEGLEFCDSTGLNVLLRARLSAADAGTAVELSGLRAAVARLFEITGADGVFRTYPTLADALNGGATAGVEET</sequence>
<gene>
    <name evidence="4" type="ORF">ACEZDJ_09690</name>
</gene>
<evidence type="ECO:0000256" key="1">
    <source>
        <dbReference type="ARBA" id="ARBA00009013"/>
    </source>
</evidence>
<reference evidence="4 5" key="1">
    <citation type="submission" date="2024-09" db="EMBL/GenBank/DDBJ databases">
        <authorList>
            <person name="Lee S.D."/>
        </authorList>
    </citation>
    <scope>NUCLEOTIDE SEQUENCE [LARGE SCALE GENOMIC DNA]</scope>
    <source>
        <strain evidence="4 5">N1-5</strain>
    </source>
</reference>
<dbReference type="InterPro" id="IPR003658">
    <property type="entry name" value="Anti-sigma_ant"/>
</dbReference>
<keyword evidence="5" id="KW-1185">Reference proteome</keyword>
<dbReference type="InterPro" id="IPR002645">
    <property type="entry name" value="STAS_dom"/>
</dbReference>
<dbReference type="PANTHER" id="PTHR33495">
    <property type="entry name" value="ANTI-SIGMA FACTOR ANTAGONIST TM_1081-RELATED-RELATED"/>
    <property type="match status" value="1"/>
</dbReference>
<comment type="caution">
    <text evidence="4">The sequence shown here is derived from an EMBL/GenBank/DDBJ whole genome shotgun (WGS) entry which is preliminary data.</text>
</comment>
<feature type="domain" description="STAS" evidence="3">
    <location>
        <begin position="18"/>
        <end position="127"/>
    </location>
</feature>
<dbReference type="Proteomes" id="UP001592528">
    <property type="component" value="Unassembled WGS sequence"/>
</dbReference>
<dbReference type="InterPro" id="IPR036513">
    <property type="entry name" value="STAS_dom_sf"/>
</dbReference>
<name>A0ABV6UJC8_9ACTN</name>
<evidence type="ECO:0000313" key="4">
    <source>
        <dbReference type="EMBL" id="MFC1401559.1"/>
    </source>
</evidence>
<dbReference type="Gene3D" id="3.30.750.24">
    <property type="entry name" value="STAS domain"/>
    <property type="match status" value="1"/>
</dbReference>
<evidence type="ECO:0000256" key="2">
    <source>
        <dbReference type="RuleBase" id="RU003749"/>
    </source>
</evidence>
<accession>A0ABV6UJC8</accession>
<dbReference type="RefSeq" id="WP_030259737.1">
    <property type="nucleotide sequence ID" value="NZ_JBHEZZ010000004.1"/>
</dbReference>
<evidence type="ECO:0000313" key="5">
    <source>
        <dbReference type="Proteomes" id="UP001592528"/>
    </source>
</evidence>
<dbReference type="PROSITE" id="PS50801">
    <property type="entry name" value="STAS"/>
    <property type="match status" value="1"/>
</dbReference>
<organism evidence="4 5">
    <name type="scientific">Streptacidiphilus cavernicola</name>
    <dbReference type="NCBI Taxonomy" id="3342716"/>
    <lineage>
        <taxon>Bacteria</taxon>
        <taxon>Bacillati</taxon>
        <taxon>Actinomycetota</taxon>
        <taxon>Actinomycetes</taxon>
        <taxon>Kitasatosporales</taxon>
        <taxon>Streptomycetaceae</taxon>
        <taxon>Streptacidiphilus</taxon>
    </lineage>
</organism>
<dbReference type="PANTHER" id="PTHR33495:SF2">
    <property type="entry name" value="ANTI-SIGMA FACTOR ANTAGONIST TM_1081-RELATED"/>
    <property type="match status" value="1"/>
</dbReference>
<proteinExistence type="inferred from homology"/>
<dbReference type="EMBL" id="JBHEZZ010000004">
    <property type="protein sequence ID" value="MFC1401559.1"/>
    <property type="molecule type" value="Genomic_DNA"/>
</dbReference>
<comment type="similarity">
    <text evidence="1 2">Belongs to the anti-sigma-factor antagonist family.</text>
</comment>
<dbReference type="SUPFAM" id="SSF52091">
    <property type="entry name" value="SpoIIaa-like"/>
    <property type="match status" value="1"/>
</dbReference>
<evidence type="ECO:0000259" key="3">
    <source>
        <dbReference type="PROSITE" id="PS50801"/>
    </source>
</evidence>
<dbReference type="NCBIfam" id="TIGR00377">
    <property type="entry name" value="ant_ant_sig"/>
    <property type="match status" value="1"/>
</dbReference>
<dbReference type="Pfam" id="PF01740">
    <property type="entry name" value="STAS"/>
    <property type="match status" value="1"/>
</dbReference>
<protein>
    <recommendedName>
        <fullName evidence="2">Anti-sigma factor antagonist</fullName>
    </recommendedName>
</protein>
<dbReference type="CDD" id="cd07043">
    <property type="entry name" value="STAS_anti-anti-sigma_factors"/>
    <property type="match status" value="1"/>
</dbReference>